<accession>A0A1H0DTL6</accession>
<dbReference type="AlphaFoldDB" id="A0A1H0DTL6"/>
<dbReference type="EMBL" id="FNHI01000036">
    <property type="protein sequence ID" value="SDN73331.1"/>
    <property type="molecule type" value="Genomic_DNA"/>
</dbReference>
<dbReference type="Proteomes" id="UP000199063">
    <property type="component" value="Unassembled WGS sequence"/>
</dbReference>
<dbReference type="InterPro" id="IPR027417">
    <property type="entry name" value="P-loop_NTPase"/>
</dbReference>
<sequence>MTEPAAPPSQLPPPSNDHYLGLTRANIMGTKAVAETEDRVRKALKHAAMVCIHGHVGLGKTFAVHTVLRRHAPDTTIRLRFRQAHNMSELRGALWRALELPGEPHQSADLCGQQLKGALEQQPRRVLLLDEAQWLSKPALEYIRDLWGDDEQRAAVIFVGSGTIRQRILSCPALHSRIYDWYQFTPLKPTEVLNTIPAYHPIWTDTDPDLILYTDDHAGHGSFRNWAKLTLHLQDALEEKPRPHAHQRPRTLGLQPPRPHHPPRTPAQVKSASGRSEV</sequence>
<dbReference type="OrthoDB" id="4180634at2"/>
<gene>
    <name evidence="3" type="ORF">SAMN05444921_13616</name>
</gene>
<reference evidence="4" key="1">
    <citation type="submission" date="2016-10" db="EMBL/GenBank/DDBJ databases">
        <authorList>
            <person name="Varghese N."/>
            <person name="Submissions S."/>
        </authorList>
    </citation>
    <scope>NUCLEOTIDE SEQUENCE [LARGE SCALE GENOMIC DNA]</scope>
    <source>
        <strain evidence="4">CGMCC 4.7042</strain>
    </source>
</reference>
<dbReference type="RefSeq" id="WP_093662278.1">
    <property type="nucleotide sequence ID" value="NZ_FNHI01000036.1"/>
</dbReference>
<protein>
    <submittedName>
        <fullName evidence="3">AAA domain-containing protein</fullName>
    </submittedName>
</protein>
<dbReference type="InterPro" id="IPR052026">
    <property type="entry name" value="ExeA_AAA_ATPase_DNA-bind"/>
</dbReference>
<dbReference type="InterPro" id="IPR049945">
    <property type="entry name" value="AAA_22"/>
</dbReference>
<dbReference type="Gene3D" id="3.40.50.300">
    <property type="entry name" value="P-loop containing nucleotide triphosphate hydrolases"/>
    <property type="match status" value="1"/>
</dbReference>
<name>A0A1H0DTL6_9ACTN</name>
<dbReference type="PANTHER" id="PTHR35894">
    <property type="entry name" value="GENERAL SECRETION PATHWAY PROTEIN A-RELATED"/>
    <property type="match status" value="1"/>
</dbReference>
<dbReference type="PANTHER" id="PTHR35894:SF1">
    <property type="entry name" value="PHOSPHORIBULOKINASE _ URIDINE KINASE FAMILY"/>
    <property type="match status" value="1"/>
</dbReference>
<evidence type="ECO:0000259" key="2">
    <source>
        <dbReference type="Pfam" id="PF13401"/>
    </source>
</evidence>
<proteinExistence type="predicted"/>
<evidence type="ECO:0000313" key="4">
    <source>
        <dbReference type="Proteomes" id="UP000199063"/>
    </source>
</evidence>
<feature type="compositionally biased region" description="Polar residues" evidence="1">
    <location>
        <begin position="268"/>
        <end position="278"/>
    </location>
</feature>
<feature type="region of interest" description="Disordered" evidence="1">
    <location>
        <begin position="239"/>
        <end position="278"/>
    </location>
</feature>
<keyword evidence="4" id="KW-1185">Reference proteome</keyword>
<dbReference type="Pfam" id="PF13401">
    <property type="entry name" value="AAA_22"/>
    <property type="match status" value="1"/>
</dbReference>
<dbReference type="GO" id="GO:0016887">
    <property type="term" value="F:ATP hydrolysis activity"/>
    <property type="evidence" value="ECO:0007669"/>
    <property type="project" value="InterPro"/>
</dbReference>
<dbReference type="GeneID" id="40834236"/>
<feature type="domain" description="ORC1/DEAH AAA+ ATPase" evidence="2">
    <location>
        <begin position="45"/>
        <end position="167"/>
    </location>
</feature>
<dbReference type="STRING" id="1196353.SAMN05444921_13616"/>
<evidence type="ECO:0000256" key="1">
    <source>
        <dbReference type="SAM" id="MobiDB-lite"/>
    </source>
</evidence>
<evidence type="ECO:0000313" key="3">
    <source>
        <dbReference type="EMBL" id="SDN73331.1"/>
    </source>
</evidence>
<dbReference type="SUPFAM" id="SSF52540">
    <property type="entry name" value="P-loop containing nucleoside triphosphate hydrolases"/>
    <property type="match status" value="1"/>
</dbReference>
<organism evidence="3 4">
    <name type="scientific">Streptomyces wuyuanensis</name>
    <dbReference type="NCBI Taxonomy" id="1196353"/>
    <lineage>
        <taxon>Bacteria</taxon>
        <taxon>Bacillati</taxon>
        <taxon>Actinomycetota</taxon>
        <taxon>Actinomycetes</taxon>
        <taxon>Kitasatosporales</taxon>
        <taxon>Streptomycetaceae</taxon>
        <taxon>Streptomyces</taxon>
    </lineage>
</organism>